<evidence type="ECO:0000256" key="13">
    <source>
        <dbReference type="ARBA" id="ARBA00023012"/>
    </source>
</evidence>
<comment type="subcellular location">
    <subcellularLocation>
        <location evidence="2">Cell inner membrane</location>
        <topology evidence="2">Multi-pass membrane protein</topology>
    </subcellularLocation>
</comment>
<dbReference type="GO" id="GO:0000155">
    <property type="term" value="F:phosphorelay sensor kinase activity"/>
    <property type="evidence" value="ECO:0007669"/>
    <property type="project" value="InterPro"/>
</dbReference>
<dbReference type="AlphaFoldDB" id="B3E682"/>
<feature type="domain" description="Histidine kinase" evidence="16">
    <location>
        <begin position="254"/>
        <end position="453"/>
    </location>
</feature>
<evidence type="ECO:0000256" key="10">
    <source>
        <dbReference type="ARBA" id="ARBA00022777"/>
    </source>
</evidence>
<evidence type="ECO:0000256" key="6">
    <source>
        <dbReference type="ARBA" id="ARBA00022553"/>
    </source>
</evidence>
<name>B3E682_TRIL1</name>
<keyword evidence="6" id="KW-0597">Phosphoprotein</keyword>
<feature type="domain" description="HAMP" evidence="17">
    <location>
        <begin position="194"/>
        <end position="246"/>
    </location>
</feature>
<evidence type="ECO:0000256" key="3">
    <source>
        <dbReference type="ARBA" id="ARBA00012438"/>
    </source>
</evidence>
<dbReference type="eggNOG" id="COG2205">
    <property type="taxonomic scope" value="Bacteria"/>
</dbReference>
<dbReference type="PROSITE" id="PS50109">
    <property type="entry name" value="HIS_KIN"/>
    <property type="match status" value="1"/>
</dbReference>
<dbReference type="STRING" id="398767.Glov_1083"/>
<dbReference type="InterPro" id="IPR004358">
    <property type="entry name" value="Sig_transdc_His_kin-like_C"/>
</dbReference>
<keyword evidence="12 15" id="KW-1133">Transmembrane helix</keyword>
<feature type="transmembrane region" description="Helical" evidence="15">
    <location>
        <begin position="174"/>
        <end position="193"/>
    </location>
</feature>
<reference evidence="18 19" key="1">
    <citation type="submission" date="2008-05" db="EMBL/GenBank/DDBJ databases">
        <title>Complete sequence of chromosome of Geobacter lovleyi SZ.</title>
        <authorList>
            <consortium name="US DOE Joint Genome Institute"/>
            <person name="Lucas S."/>
            <person name="Copeland A."/>
            <person name="Lapidus A."/>
            <person name="Glavina del Rio T."/>
            <person name="Dalin E."/>
            <person name="Tice H."/>
            <person name="Bruce D."/>
            <person name="Goodwin L."/>
            <person name="Pitluck S."/>
            <person name="Chertkov O."/>
            <person name="Meincke L."/>
            <person name="Brettin T."/>
            <person name="Detter J.C."/>
            <person name="Han C."/>
            <person name="Tapia R."/>
            <person name="Kuske C.R."/>
            <person name="Schmutz J."/>
            <person name="Larimer F."/>
            <person name="Land M."/>
            <person name="Hauser L."/>
            <person name="Kyrpides N."/>
            <person name="Mikhailova N."/>
            <person name="Sung Y."/>
            <person name="Fletcher K.E."/>
            <person name="Ritalahti K.M."/>
            <person name="Loeffler F.E."/>
            <person name="Richardson P."/>
        </authorList>
    </citation>
    <scope>NUCLEOTIDE SEQUENCE [LARGE SCALE GENOMIC DNA]</scope>
    <source>
        <strain evidence="19">ATCC BAA-1151 / DSM 17278 / SZ</strain>
    </source>
</reference>
<evidence type="ECO:0000256" key="8">
    <source>
        <dbReference type="ARBA" id="ARBA00022692"/>
    </source>
</evidence>
<dbReference type="GO" id="GO:0005886">
    <property type="term" value="C:plasma membrane"/>
    <property type="evidence" value="ECO:0007669"/>
    <property type="project" value="UniProtKB-SubCell"/>
</dbReference>
<evidence type="ECO:0000256" key="9">
    <source>
        <dbReference type="ARBA" id="ARBA00022741"/>
    </source>
</evidence>
<keyword evidence="19" id="KW-1185">Reference proteome</keyword>
<sequence>MSRIQWPRDTIARRFALTIVLASLTTIGLNQIYLNVEGVLGLPPIGKPELLDQAHIIAKLIEAAPPQARPRLAASTGIRDFQVNWYADRSQVVLLSENTKDVVFSPETIQRFRGETNWNVAIFESENNSIASSKDRHAFTKPEKIFMTVQLHDNSWVVFSATRQDWGMARAKRIGIVLALLILSVVAISLVAARQLAKPIEQFSEAVRRFGVNTRAPQMSETGPQELRVAIKAFNAMQTRIQKFVSDRTSMLMAISHDLRTPLTRMRLRGEFIEDTEQQTKLFRDVDEMHAMIDAVLNFFRDDTETEQTTQFDLSELLRTIRDDYTDQGINIPYYGPEHQVYSGRPMGLKRAFSNLIDNTVKYGTQPEIEVACLEKAISVTIRDRGPGIPSASLQQVFTPFYRLEGSRGRKTGGVGLGLTVVRTIIHSHGGDVVLRNRDDGGLEAIITLPSSS</sequence>
<dbReference type="OrthoDB" id="5391618at2"/>
<proteinExistence type="predicted"/>
<dbReference type="SMART" id="SM00387">
    <property type="entry name" value="HATPase_c"/>
    <property type="match status" value="1"/>
</dbReference>
<keyword evidence="11" id="KW-0067">ATP-binding</keyword>
<dbReference type="PROSITE" id="PS50885">
    <property type="entry name" value="HAMP"/>
    <property type="match status" value="1"/>
</dbReference>
<evidence type="ECO:0000313" key="19">
    <source>
        <dbReference type="Proteomes" id="UP000002420"/>
    </source>
</evidence>
<dbReference type="InterPro" id="IPR005467">
    <property type="entry name" value="His_kinase_dom"/>
</dbReference>
<evidence type="ECO:0000256" key="12">
    <source>
        <dbReference type="ARBA" id="ARBA00022989"/>
    </source>
</evidence>
<keyword evidence="14 15" id="KW-0472">Membrane</keyword>
<evidence type="ECO:0000256" key="7">
    <source>
        <dbReference type="ARBA" id="ARBA00022679"/>
    </source>
</evidence>
<dbReference type="Pfam" id="PF00672">
    <property type="entry name" value="HAMP"/>
    <property type="match status" value="1"/>
</dbReference>
<dbReference type="Pfam" id="PF00512">
    <property type="entry name" value="HisKA"/>
    <property type="match status" value="1"/>
</dbReference>
<dbReference type="InterPro" id="IPR050980">
    <property type="entry name" value="2C_sensor_his_kinase"/>
</dbReference>
<comment type="catalytic activity">
    <reaction evidence="1">
        <text>ATP + protein L-histidine = ADP + protein N-phospho-L-histidine.</text>
        <dbReference type="EC" id="2.7.13.3"/>
    </reaction>
</comment>
<dbReference type="PRINTS" id="PR00344">
    <property type="entry name" value="BCTRLSENSOR"/>
</dbReference>
<evidence type="ECO:0000259" key="17">
    <source>
        <dbReference type="PROSITE" id="PS50885"/>
    </source>
</evidence>
<dbReference type="Pfam" id="PF02518">
    <property type="entry name" value="HATPase_c"/>
    <property type="match status" value="1"/>
</dbReference>
<dbReference type="CDD" id="cd00082">
    <property type="entry name" value="HisKA"/>
    <property type="match status" value="1"/>
</dbReference>
<evidence type="ECO:0000256" key="14">
    <source>
        <dbReference type="ARBA" id="ARBA00023136"/>
    </source>
</evidence>
<dbReference type="SUPFAM" id="SSF55874">
    <property type="entry name" value="ATPase domain of HSP90 chaperone/DNA topoisomerase II/histidine kinase"/>
    <property type="match status" value="1"/>
</dbReference>
<dbReference type="InterPro" id="IPR036890">
    <property type="entry name" value="HATPase_C_sf"/>
</dbReference>
<dbReference type="SUPFAM" id="SSF47384">
    <property type="entry name" value="Homodimeric domain of signal transducing histidine kinase"/>
    <property type="match status" value="1"/>
</dbReference>
<keyword evidence="10 18" id="KW-0418">Kinase</keyword>
<keyword evidence="5" id="KW-0997">Cell inner membrane</keyword>
<evidence type="ECO:0000259" key="16">
    <source>
        <dbReference type="PROSITE" id="PS50109"/>
    </source>
</evidence>
<dbReference type="InterPro" id="IPR036097">
    <property type="entry name" value="HisK_dim/P_sf"/>
</dbReference>
<dbReference type="SMART" id="SM00388">
    <property type="entry name" value="HisKA"/>
    <property type="match status" value="1"/>
</dbReference>
<keyword evidence="8 15" id="KW-0812">Transmembrane</keyword>
<dbReference type="RefSeq" id="WP_012469156.1">
    <property type="nucleotide sequence ID" value="NC_010814.1"/>
</dbReference>
<dbReference type="CDD" id="cd00075">
    <property type="entry name" value="HATPase"/>
    <property type="match status" value="1"/>
</dbReference>
<dbReference type="Gene3D" id="3.30.565.10">
    <property type="entry name" value="Histidine kinase-like ATPase, C-terminal domain"/>
    <property type="match status" value="1"/>
</dbReference>
<evidence type="ECO:0000256" key="11">
    <source>
        <dbReference type="ARBA" id="ARBA00022840"/>
    </source>
</evidence>
<dbReference type="GO" id="GO:0005524">
    <property type="term" value="F:ATP binding"/>
    <property type="evidence" value="ECO:0007669"/>
    <property type="project" value="UniProtKB-KW"/>
</dbReference>
<evidence type="ECO:0000256" key="15">
    <source>
        <dbReference type="SAM" id="Phobius"/>
    </source>
</evidence>
<dbReference type="EC" id="2.7.13.3" evidence="3"/>
<keyword evidence="13" id="KW-0902">Two-component regulatory system</keyword>
<dbReference type="PANTHER" id="PTHR44936">
    <property type="entry name" value="SENSOR PROTEIN CREC"/>
    <property type="match status" value="1"/>
</dbReference>
<evidence type="ECO:0000256" key="1">
    <source>
        <dbReference type="ARBA" id="ARBA00000085"/>
    </source>
</evidence>
<dbReference type="HOGENOM" id="CLU_000445_89_27_7"/>
<dbReference type="KEGG" id="glo:Glov_1083"/>
<organism evidence="18 19">
    <name type="scientific">Trichlorobacter lovleyi (strain ATCC BAA-1151 / DSM 17278 / SZ)</name>
    <name type="common">Geobacter lovleyi</name>
    <dbReference type="NCBI Taxonomy" id="398767"/>
    <lineage>
        <taxon>Bacteria</taxon>
        <taxon>Pseudomonadati</taxon>
        <taxon>Thermodesulfobacteriota</taxon>
        <taxon>Desulfuromonadia</taxon>
        <taxon>Geobacterales</taxon>
        <taxon>Geobacteraceae</taxon>
        <taxon>Trichlorobacter</taxon>
    </lineage>
</organism>
<dbReference type="PANTHER" id="PTHR44936:SF5">
    <property type="entry name" value="SENSOR HISTIDINE KINASE ENVZ"/>
    <property type="match status" value="1"/>
</dbReference>
<accession>B3E682</accession>
<keyword evidence="9" id="KW-0547">Nucleotide-binding</keyword>
<evidence type="ECO:0000256" key="4">
    <source>
        <dbReference type="ARBA" id="ARBA00022475"/>
    </source>
</evidence>
<dbReference type="SMART" id="SM00304">
    <property type="entry name" value="HAMP"/>
    <property type="match status" value="1"/>
</dbReference>
<keyword evidence="4" id="KW-1003">Cell membrane</keyword>
<protein>
    <recommendedName>
        <fullName evidence="3">histidine kinase</fullName>
        <ecNumber evidence="3">2.7.13.3</ecNumber>
    </recommendedName>
</protein>
<dbReference type="EMBL" id="CP001089">
    <property type="protein sequence ID" value="ACD94806.1"/>
    <property type="molecule type" value="Genomic_DNA"/>
</dbReference>
<dbReference type="InterPro" id="IPR003660">
    <property type="entry name" value="HAMP_dom"/>
</dbReference>
<dbReference type="InterPro" id="IPR003594">
    <property type="entry name" value="HATPase_dom"/>
</dbReference>
<evidence type="ECO:0000256" key="5">
    <source>
        <dbReference type="ARBA" id="ARBA00022519"/>
    </source>
</evidence>
<dbReference type="InterPro" id="IPR003661">
    <property type="entry name" value="HisK_dim/P_dom"/>
</dbReference>
<evidence type="ECO:0000256" key="2">
    <source>
        <dbReference type="ARBA" id="ARBA00004429"/>
    </source>
</evidence>
<dbReference type="Proteomes" id="UP000002420">
    <property type="component" value="Chromosome"/>
</dbReference>
<keyword evidence="7" id="KW-0808">Transferase</keyword>
<gene>
    <name evidence="18" type="ordered locus">Glov_1083</name>
</gene>
<dbReference type="Gene3D" id="1.10.287.130">
    <property type="match status" value="1"/>
</dbReference>
<evidence type="ECO:0000313" key="18">
    <source>
        <dbReference type="EMBL" id="ACD94806.1"/>
    </source>
</evidence>